<dbReference type="Proteomes" id="UP000324897">
    <property type="component" value="Chromosome 4"/>
</dbReference>
<dbReference type="PANTHER" id="PTHR34145">
    <property type="entry name" value="OS02G0105600 PROTEIN"/>
    <property type="match status" value="1"/>
</dbReference>
<evidence type="ECO:0000256" key="1">
    <source>
        <dbReference type="ARBA" id="ARBA00004474"/>
    </source>
</evidence>
<dbReference type="InterPro" id="IPR053772">
    <property type="entry name" value="At1g61320/At1g61330-like"/>
</dbReference>
<evidence type="ECO:0000313" key="9">
    <source>
        <dbReference type="Proteomes" id="UP000324897"/>
    </source>
</evidence>
<dbReference type="InterPro" id="IPR036047">
    <property type="entry name" value="F-box-like_dom_sf"/>
</dbReference>
<dbReference type="Pfam" id="PF08387">
    <property type="entry name" value="FBD"/>
    <property type="match status" value="1"/>
</dbReference>
<dbReference type="InterPro" id="IPR055357">
    <property type="entry name" value="LRR_At1g61320_AtMIF1"/>
</dbReference>
<dbReference type="SUPFAM" id="SSF52058">
    <property type="entry name" value="L domain-like"/>
    <property type="match status" value="1"/>
</dbReference>
<keyword evidence="4" id="KW-0934">Plastid</keyword>
<comment type="similarity">
    <text evidence="2">Belongs to the ycf33 family.</text>
</comment>
<name>A0A5J9VR74_9POAL</name>
<evidence type="ECO:0000259" key="7">
    <source>
        <dbReference type="PROSITE" id="PS50181"/>
    </source>
</evidence>
<dbReference type="SMART" id="SM00256">
    <property type="entry name" value="FBOX"/>
    <property type="match status" value="1"/>
</dbReference>
<feature type="transmembrane region" description="Helical" evidence="6">
    <location>
        <begin position="163"/>
        <end position="183"/>
    </location>
</feature>
<gene>
    <name evidence="8" type="ORF">EJB05_11352</name>
</gene>
<feature type="region of interest" description="Disordered" evidence="5">
    <location>
        <begin position="195"/>
        <end position="229"/>
    </location>
</feature>
<dbReference type="InterPro" id="IPR001810">
    <property type="entry name" value="F-box_dom"/>
</dbReference>
<dbReference type="InterPro" id="IPR032675">
    <property type="entry name" value="LRR_dom_sf"/>
</dbReference>
<dbReference type="PANTHER" id="PTHR34145:SF57">
    <property type="entry name" value="F-BOX DOMAIN-CONTAINING PROTEIN"/>
    <property type="match status" value="1"/>
</dbReference>
<keyword evidence="6" id="KW-1133">Transmembrane helix</keyword>
<evidence type="ECO:0000313" key="8">
    <source>
        <dbReference type="EMBL" id="TVU38005.1"/>
    </source>
</evidence>
<dbReference type="Pfam" id="PF23622">
    <property type="entry name" value="LRR_At1g61320_AtMIF1"/>
    <property type="match status" value="1"/>
</dbReference>
<dbReference type="PROSITE" id="PS50181">
    <property type="entry name" value="FBOX"/>
    <property type="match status" value="1"/>
</dbReference>
<dbReference type="SUPFAM" id="SSF81383">
    <property type="entry name" value="F-box domain"/>
    <property type="match status" value="1"/>
</dbReference>
<dbReference type="CDD" id="cd22160">
    <property type="entry name" value="F-box_AtFBL13-like"/>
    <property type="match status" value="1"/>
</dbReference>
<dbReference type="Gramene" id="TVU38005">
    <property type="protein sequence ID" value="TVU38005"/>
    <property type="gene ID" value="EJB05_11352"/>
</dbReference>
<dbReference type="InterPro" id="IPR053781">
    <property type="entry name" value="F-box_AtFBL13-like"/>
</dbReference>
<feature type="domain" description="F-box" evidence="7">
    <location>
        <begin position="290"/>
        <end position="326"/>
    </location>
</feature>
<comment type="subcellular location">
    <subcellularLocation>
        <location evidence="1">Plastid</location>
    </subcellularLocation>
</comment>
<dbReference type="EMBL" id="RWGY01000007">
    <property type="protein sequence ID" value="TVU38005.1"/>
    <property type="molecule type" value="Genomic_DNA"/>
</dbReference>
<dbReference type="AlphaFoldDB" id="A0A5J9VR74"/>
<dbReference type="InterPro" id="IPR008470">
    <property type="entry name" value="Uncharacterised_Ycf33"/>
</dbReference>
<reference evidence="8 9" key="1">
    <citation type="journal article" date="2019" name="Sci. Rep.">
        <title>A high-quality genome of Eragrostis curvula grass provides insights into Poaceae evolution and supports new strategies to enhance forage quality.</title>
        <authorList>
            <person name="Carballo J."/>
            <person name="Santos B.A.C.M."/>
            <person name="Zappacosta D."/>
            <person name="Garbus I."/>
            <person name="Selva J.P."/>
            <person name="Gallo C.A."/>
            <person name="Diaz A."/>
            <person name="Albertini E."/>
            <person name="Caccamo M."/>
            <person name="Echenique V."/>
        </authorList>
    </citation>
    <scope>NUCLEOTIDE SEQUENCE [LARGE SCALE GENOMIC DNA]</scope>
    <source>
        <strain evidence="9">cv. Victoria</strain>
        <tissue evidence="8">Leaf</tissue>
    </source>
</reference>
<evidence type="ECO:0000256" key="4">
    <source>
        <dbReference type="ARBA" id="ARBA00022640"/>
    </source>
</evidence>
<evidence type="ECO:0000256" key="5">
    <source>
        <dbReference type="SAM" id="MobiDB-lite"/>
    </source>
</evidence>
<sequence>MNQLSLLHRALHLPRLPLRRRHGFTAVVVRARLSSPEPDSHQQAERLAVARPQESIEAAAAATAATETQQLLLQLQESTAAEDSSRTCALPTLALIGGITAGVAAALALSAGAGPAHALGPEGPLVEEFWDNMRRYALYALTVSTGVAYTVLQPIVELLKNPITALLIIAFLAGTGFFVSQVLNAMVGNSEFIYRKSKPPPNPRTSRSEGDRLTRKPRPLSASPTSDEQFDPAEREIFKVWNTQEWGTICLRPINQKRKLDDLIGPENNTSCEIAQDVSTPKPIHKRRRGNELENLPEDLLGTILSKLPQNEVVKTSILSKKWRYLWAVCPKLRFDGVTMCGDMFRGQQCTQKFIANVNAVLQQYQGKVVEELAIKFGFDSMLVDHLNSWVSFAVTSSTKFLAFDLIPAGYKQCDDRYVFPFELLDSESLSRLQHIQLSFVCLRPPNHFRGFPNLKKLDLHAVRANGKDLQAMLSNCCSLEWLSLVRCLLDDELKVDHPLPCLLYLSVANCRVHKIELDSVKLATFVYEGLMVPIDLSKSSKLDKVDVHFFSTTLKHVITTFPIALPNMQNMTLRAYFKSPQIPCFIENPCKFSQLRHLCLVSSFARDVDTMSLFSIVAGIFIRNDPVRRFPDCLYNHLKDVTIARFEGSKGQLEFLVHLLESAPALELVTAYAVGFYCGKDPPEKTATYMSLIHRIVRRHVEHIPPKCSLRII</sequence>
<evidence type="ECO:0000256" key="2">
    <source>
        <dbReference type="ARBA" id="ARBA00010985"/>
    </source>
</evidence>
<dbReference type="OrthoDB" id="1900844at2759"/>
<dbReference type="GO" id="GO:0009536">
    <property type="term" value="C:plastid"/>
    <property type="evidence" value="ECO:0007669"/>
    <property type="project" value="UniProtKB-SubCell"/>
</dbReference>
<proteinExistence type="inferred from homology"/>
<feature type="transmembrane region" description="Helical" evidence="6">
    <location>
        <begin position="93"/>
        <end position="116"/>
    </location>
</feature>
<comment type="caution">
    <text evidence="8">The sequence shown here is derived from an EMBL/GenBank/DDBJ whole genome shotgun (WGS) entry which is preliminary data.</text>
</comment>
<evidence type="ECO:0000256" key="3">
    <source>
        <dbReference type="ARBA" id="ARBA00021584"/>
    </source>
</evidence>
<dbReference type="InterPro" id="IPR006566">
    <property type="entry name" value="FBD"/>
</dbReference>
<evidence type="ECO:0000256" key="6">
    <source>
        <dbReference type="SAM" id="Phobius"/>
    </source>
</evidence>
<feature type="transmembrane region" description="Helical" evidence="6">
    <location>
        <begin position="136"/>
        <end position="156"/>
    </location>
</feature>
<keyword evidence="6" id="KW-0812">Transmembrane</keyword>
<feature type="non-terminal residue" evidence="8">
    <location>
        <position position="1"/>
    </location>
</feature>
<protein>
    <recommendedName>
        <fullName evidence="3">Uncharacterized protein ycf33</fullName>
    </recommendedName>
</protein>
<dbReference type="Gene3D" id="3.80.10.10">
    <property type="entry name" value="Ribonuclease Inhibitor"/>
    <property type="match status" value="1"/>
</dbReference>
<keyword evidence="6" id="KW-0472">Membrane</keyword>
<dbReference type="Pfam" id="PF00646">
    <property type="entry name" value="F-box"/>
    <property type="match status" value="1"/>
</dbReference>
<accession>A0A5J9VR74</accession>
<dbReference type="Pfam" id="PF05421">
    <property type="entry name" value="DUF751"/>
    <property type="match status" value="1"/>
</dbReference>
<keyword evidence="9" id="KW-1185">Reference proteome</keyword>
<organism evidence="8 9">
    <name type="scientific">Eragrostis curvula</name>
    <name type="common">weeping love grass</name>
    <dbReference type="NCBI Taxonomy" id="38414"/>
    <lineage>
        <taxon>Eukaryota</taxon>
        <taxon>Viridiplantae</taxon>
        <taxon>Streptophyta</taxon>
        <taxon>Embryophyta</taxon>
        <taxon>Tracheophyta</taxon>
        <taxon>Spermatophyta</taxon>
        <taxon>Magnoliopsida</taxon>
        <taxon>Liliopsida</taxon>
        <taxon>Poales</taxon>
        <taxon>Poaceae</taxon>
        <taxon>PACMAD clade</taxon>
        <taxon>Chloridoideae</taxon>
        <taxon>Eragrostideae</taxon>
        <taxon>Eragrostidinae</taxon>
        <taxon>Eragrostis</taxon>
    </lineage>
</organism>